<keyword evidence="3" id="KW-1185">Reference proteome</keyword>
<dbReference type="PANTHER" id="PTHR43752:SF2">
    <property type="entry name" value="BNR_ASP-BOX REPEAT FAMILY PROTEIN"/>
    <property type="match status" value="1"/>
</dbReference>
<dbReference type="Proteomes" id="UP000198778">
    <property type="component" value="Unassembled WGS sequence"/>
</dbReference>
<accession>A0A1H0EXJ1</accession>
<dbReference type="CDD" id="cd15482">
    <property type="entry name" value="Sialidase_non-viral"/>
    <property type="match status" value="1"/>
</dbReference>
<dbReference type="Pfam" id="PF13088">
    <property type="entry name" value="BNR_2"/>
    <property type="match status" value="1"/>
</dbReference>
<feature type="domain" description="Sialidase" evidence="1">
    <location>
        <begin position="29"/>
        <end position="341"/>
    </location>
</feature>
<name>A0A1H0EXJ1_9BACI</name>
<evidence type="ECO:0000313" key="3">
    <source>
        <dbReference type="Proteomes" id="UP000198778"/>
    </source>
</evidence>
<evidence type="ECO:0000313" key="2">
    <source>
        <dbReference type="EMBL" id="SDN87092.1"/>
    </source>
</evidence>
<dbReference type="RefSeq" id="WP_090842546.1">
    <property type="nucleotide sequence ID" value="NZ_FNIL01000004.1"/>
</dbReference>
<reference evidence="3" key="1">
    <citation type="submission" date="2016-10" db="EMBL/GenBank/DDBJ databases">
        <authorList>
            <person name="Varghese N."/>
            <person name="Submissions S."/>
        </authorList>
    </citation>
    <scope>NUCLEOTIDE SEQUENCE [LARGE SCALE GENOMIC DNA]</scope>
    <source>
        <strain evidence="3">CGMCC 1.10369</strain>
    </source>
</reference>
<dbReference type="SUPFAM" id="SSF50939">
    <property type="entry name" value="Sialidases"/>
    <property type="match status" value="1"/>
</dbReference>
<protein>
    <submittedName>
        <fullName evidence="2">Predicted neuraminidase (Sialidase)</fullName>
    </submittedName>
</protein>
<sequence length="362" mass="41092">MNNTFNRVNDIKSPFPHNHASNLMVLDNGDLLCAWFGGSREGKPDISILVSRLENQKSEWNEPIVLKGDPEKSEQNPILFKNTNGDLWMLYTAQNLIHQDSAVVKCRISKDEGESWSEAETLFGEAGSFVRNPPLLIGDKIILPAYYSKKSKSGFLGSDHSVVKISEDHGETWKEYEVPESEGLVHMSIVKASDKLVGFFRSRKADYVYTTSSSDEGKTWTAPVKTELVNNNASIQSLRLENGNLMLIFNDTNAAENPPKENRPPWFDKADMETVKSGDEKEATSIWGVVRSPLTLALSEDEGITWSYKKKVISKEDLSEDIEEPEFSYPSIVEKDDELHISFTYLRKWIRHVQLSKEWIKK</sequence>
<proteinExistence type="predicted"/>
<gene>
    <name evidence="2" type="ORF">SAMN04488053_104110</name>
</gene>
<dbReference type="InterPro" id="IPR011040">
    <property type="entry name" value="Sialidase"/>
</dbReference>
<evidence type="ECO:0000259" key="1">
    <source>
        <dbReference type="Pfam" id="PF13088"/>
    </source>
</evidence>
<dbReference type="AlphaFoldDB" id="A0A1H0EXJ1"/>
<dbReference type="STRING" id="745820.SAMN04488053_104110"/>
<organism evidence="2 3">
    <name type="scientific">Alkalicoccus daliensis</name>
    <dbReference type="NCBI Taxonomy" id="745820"/>
    <lineage>
        <taxon>Bacteria</taxon>
        <taxon>Bacillati</taxon>
        <taxon>Bacillota</taxon>
        <taxon>Bacilli</taxon>
        <taxon>Bacillales</taxon>
        <taxon>Bacillaceae</taxon>
        <taxon>Alkalicoccus</taxon>
    </lineage>
</organism>
<dbReference type="EMBL" id="FNIL01000004">
    <property type="protein sequence ID" value="SDN87092.1"/>
    <property type="molecule type" value="Genomic_DNA"/>
</dbReference>
<dbReference type="OrthoDB" id="41724at2"/>
<dbReference type="InterPro" id="IPR036278">
    <property type="entry name" value="Sialidase_sf"/>
</dbReference>
<dbReference type="Gene3D" id="2.120.10.10">
    <property type="match status" value="1"/>
</dbReference>
<dbReference type="PANTHER" id="PTHR43752">
    <property type="entry name" value="BNR/ASP-BOX REPEAT FAMILY PROTEIN"/>
    <property type="match status" value="1"/>
</dbReference>